<dbReference type="EMBL" id="BLLF01006223">
    <property type="protein sequence ID" value="GFH32071.1"/>
    <property type="molecule type" value="Genomic_DNA"/>
</dbReference>
<evidence type="ECO:0000313" key="1">
    <source>
        <dbReference type="EMBL" id="GFH32071.1"/>
    </source>
</evidence>
<reference evidence="1 2" key="1">
    <citation type="submission" date="2020-02" db="EMBL/GenBank/DDBJ databases">
        <title>Draft genome sequence of Haematococcus lacustris strain NIES-144.</title>
        <authorList>
            <person name="Morimoto D."/>
            <person name="Nakagawa S."/>
            <person name="Yoshida T."/>
            <person name="Sawayama S."/>
        </authorList>
    </citation>
    <scope>NUCLEOTIDE SEQUENCE [LARGE SCALE GENOMIC DNA]</scope>
    <source>
        <strain evidence="1 2">NIES-144</strain>
    </source>
</reference>
<feature type="non-terminal residue" evidence="1">
    <location>
        <position position="1"/>
    </location>
</feature>
<keyword evidence="2" id="KW-1185">Reference proteome</keyword>
<evidence type="ECO:0000313" key="2">
    <source>
        <dbReference type="Proteomes" id="UP000485058"/>
    </source>
</evidence>
<dbReference type="AlphaFoldDB" id="A0A6A0AIG2"/>
<organism evidence="1 2">
    <name type="scientific">Haematococcus lacustris</name>
    <name type="common">Green alga</name>
    <name type="synonym">Haematococcus pluvialis</name>
    <dbReference type="NCBI Taxonomy" id="44745"/>
    <lineage>
        <taxon>Eukaryota</taxon>
        <taxon>Viridiplantae</taxon>
        <taxon>Chlorophyta</taxon>
        <taxon>core chlorophytes</taxon>
        <taxon>Chlorophyceae</taxon>
        <taxon>CS clade</taxon>
        <taxon>Chlamydomonadales</taxon>
        <taxon>Haematococcaceae</taxon>
        <taxon>Haematococcus</taxon>
    </lineage>
</organism>
<sequence length="72" mass="8076">LWNAYGDDWSPRTSVRPLGRLKQLRHLRMEAVPHGLASSVRSVMLSQVPHCRLRLVVDNEPMAGPDDFAPDG</sequence>
<dbReference type="Proteomes" id="UP000485058">
    <property type="component" value="Unassembled WGS sequence"/>
</dbReference>
<accession>A0A6A0AIG2</accession>
<comment type="caution">
    <text evidence="1">The sequence shown here is derived from an EMBL/GenBank/DDBJ whole genome shotgun (WGS) entry which is preliminary data.</text>
</comment>
<proteinExistence type="predicted"/>
<gene>
    <name evidence="1" type="ORF">HaLaN_31228</name>
</gene>
<protein>
    <submittedName>
        <fullName evidence="1">Uncharacterized protein</fullName>
    </submittedName>
</protein>
<name>A0A6A0AIG2_HAELA</name>